<dbReference type="Proteomes" id="UP000178893">
    <property type="component" value="Unassembled WGS sequence"/>
</dbReference>
<dbReference type="Gene3D" id="3.90.1180.10">
    <property type="entry name" value="Ribosomal protein L13"/>
    <property type="match status" value="1"/>
</dbReference>
<sequence length="115" mass="13186">MKREIHTIDATNKVLGRLAVEIAYLLRGKGKTDFAPNKDMGDLVIIKNADKIIVTGKKFDEKIYYHHSGYLGGLKETPFKKIFKENPGEVIRRAVFGMLPKNKLRAKQIIRLKFE</sequence>
<comment type="caution">
    <text evidence="5">The sequence shown here is derived from an EMBL/GenBank/DDBJ whole genome shotgun (WGS) entry which is preliminary data.</text>
</comment>
<proteinExistence type="inferred from homology"/>
<dbReference type="EMBL" id="MHLW01000035">
    <property type="protein sequence ID" value="OGZ17489.1"/>
    <property type="molecule type" value="Genomic_DNA"/>
</dbReference>
<dbReference type="InterPro" id="IPR005823">
    <property type="entry name" value="Ribosomal_uL13_bac-type"/>
</dbReference>
<dbReference type="GO" id="GO:0017148">
    <property type="term" value="P:negative regulation of translation"/>
    <property type="evidence" value="ECO:0007669"/>
    <property type="project" value="TreeGrafter"/>
</dbReference>
<comment type="similarity">
    <text evidence="1 4">Belongs to the universal ribosomal protein uL13 family.</text>
</comment>
<keyword evidence="3 4" id="KW-0687">Ribonucleoprotein</keyword>
<evidence type="ECO:0000313" key="6">
    <source>
        <dbReference type="Proteomes" id="UP000178893"/>
    </source>
</evidence>
<dbReference type="GO" id="GO:1990904">
    <property type="term" value="C:ribonucleoprotein complex"/>
    <property type="evidence" value="ECO:0007669"/>
    <property type="project" value="UniProtKB-KW"/>
</dbReference>
<dbReference type="NCBIfam" id="TIGR01066">
    <property type="entry name" value="rplM_bact"/>
    <property type="match status" value="1"/>
</dbReference>
<dbReference type="PIRSF" id="PIRSF002181">
    <property type="entry name" value="Ribosomal_L13"/>
    <property type="match status" value="1"/>
</dbReference>
<keyword evidence="2 4" id="KW-0689">Ribosomal protein</keyword>
<dbReference type="GO" id="GO:0003729">
    <property type="term" value="F:mRNA binding"/>
    <property type="evidence" value="ECO:0007669"/>
    <property type="project" value="TreeGrafter"/>
</dbReference>
<dbReference type="SUPFAM" id="SSF52161">
    <property type="entry name" value="Ribosomal protein L13"/>
    <property type="match status" value="1"/>
</dbReference>
<reference evidence="5 6" key="1">
    <citation type="journal article" date="2016" name="Nat. Commun.">
        <title>Thousands of microbial genomes shed light on interconnected biogeochemical processes in an aquifer system.</title>
        <authorList>
            <person name="Anantharaman K."/>
            <person name="Brown C.T."/>
            <person name="Hug L.A."/>
            <person name="Sharon I."/>
            <person name="Castelle C.J."/>
            <person name="Probst A.J."/>
            <person name="Thomas B.C."/>
            <person name="Singh A."/>
            <person name="Wilkins M.J."/>
            <person name="Karaoz U."/>
            <person name="Brodie E.L."/>
            <person name="Williams K.H."/>
            <person name="Hubbard S.S."/>
            <person name="Banfield J.F."/>
        </authorList>
    </citation>
    <scope>NUCLEOTIDE SEQUENCE [LARGE SCALE GENOMIC DNA]</scope>
</reference>
<dbReference type="Pfam" id="PF00572">
    <property type="entry name" value="Ribosomal_L13"/>
    <property type="match status" value="1"/>
</dbReference>
<dbReference type="PANTHER" id="PTHR11545">
    <property type="entry name" value="RIBOSOMAL PROTEIN L13"/>
    <property type="match status" value="1"/>
</dbReference>
<dbReference type="InterPro" id="IPR005822">
    <property type="entry name" value="Ribosomal_uL13"/>
</dbReference>
<comment type="function">
    <text evidence="4">This protein is one of the early assembly proteins of the 50S ribosomal subunit, although it is not seen to bind rRNA by itself. It is important during the early stages of 50S assembly.</text>
</comment>
<evidence type="ECO:0000313" key="5">
    <source>
        <dbReference type="EMBL" id="OGZ17489.1"/>
    </source>
</evidence>
<dbReference type="HAMAP" id="MF_01366">
    <property type="entry name" value="Ribosomal_uL13"/>
    <property type="match status" value="1"/>
</dbReference>
<dbReference type="AlphaFoldDB" id="A0A1G2DV25"/>
<dbReference type="GO" id="GO:0005840">
    <property type="term" value="C:ribosome"/>
    <property type="evidence" value="ECO:0007669"/>
    <property type="project" value="UniProtKB-KW"/>
</dbReference>
<name>A0A1G2DV25_9BACT</name>
<organism evidence="5 6">
    <name type="scientific">Candidatus Nealsonbacteria bacterium RBG_13_37_56</name>
    <dbReference type="NCBI Taxonomy" id="1801661"/>
    <lineage>
        <taxon>Bacteria</taxon>
        <taxon>Candidatus Nealsoniibacteriota</taxon>
    </lineage>
</organism>
<accession>A0A1G2DV25</accession>
<evidence type="ECO:0000256" key="3">
    <source>
        <dbReference type="ARBA" id="ARBA00023274"/>
    </source>
</evidence>
<protein>
    <recommendedName>
        <fullName evidence="4">Large ribosomal subunit protein uL13</fullName>
    </recommendedName>
</protein>
<comment type="subunit">
    <text evidence="4">Part of the 50S ribosomal subunit.</text>
</comment>
<evidence type="ECO:0000256" key="4">
    <source>
        <dbReference type="HAMAP-Rule" id="MF_01366"/>
    </source>
</evidence>
<gene>
    <name evidence="4" type="primary">rplM</name>
    <name evidence="5" type="ORF">A2V72_01650</name>
</gene>
<evidence type="ECO:0000256" key="1">
    <source>
        <dbReference type="ARBA" id="ARBA00006227"/>
    </source>
</evidence>
<evidence type="ECO:0000256" key="2">
    <source>
        <dbReference type="ARBA" id="ARBA00022980"/>
    </source>
</evidence>
<dbReference type="PANTHER" id="PTHR11545:SF2">
    <property type="entry name" value="LARGE RIBOSOMAL SUBUNIT PROTEIN UL13M"/>
    <property type="match status" value="1"/>
</dbReference>
<dbReference type="CDD" id="cd00392">
    <property type="entry name" value="Ribosomal_L13"/>
    <property type="match status" value="1"/>
</dbReference>
<dbReference type="GO" id="GO:0006412">
    <property type="term" value="P:translation"/>
    <property type="evidence" value="ECO:0007669"/>
    <property type="project" value="UniProtKB-UniRule"/>
</dbReference>
<dbReference type="GO" id="GO:0003735">
    <property type="term" value="F:structural constituent of ribosome"/>
    <property type="evidence" value="ECO:0007669"/>
    <property type="project" value="InterPro"/>
</dbReference>
<dbReference type="InterPro" id="IPR036899">
    <property type="entry name" value="Ribosomal_uL13_sf"/>
</dbReference>